<comment type="caution">
    <text evidence="1">The sequence shown here is derived from an EMBL/GenBank/DDBJ whole genome shotgun (WGS) entry which is preliminary data.</text>
</comment>
<reference evidence="1 2" key="1">
    <citation type="submission" date="2024-09" db="EMBL/GenBank/DDBJ databases">
        <title>Laminarin stimulates single cell rates of sulfate reduction while oxygen inhibits transcriptomic activity in coastal marine sediment.</title>
        <authorList>
            <person name="Lindsay M."/>
            <person name="Orcutt B."/>
            <person name="Emerson D."/>
            <person name="Stepanauskas R."/>
            <person name="D'Angelo T."/>
        </authorList>
    </citation>
    <scope>NUCLEOTIDE SEQUENCE [LARGE SCALE GENOMIC DNA]</scope>
    <source>
        <strain evidence="1">SAG AM-311-K15</strain>
    </source>
</reference>
<gene>
    <name evidence="1" type="ORF">ACFL27_01885</name>
</gene>
<name>A0ABV6YRV5_UNCC1</name>
<dbReference type="SUPFAM" id="SSF49478">
    <property type="entry name" value="Cna protein B-type domain"/>
    <property type="match status" value="1"/>
</dbReference>
<protein>
    <recommendedName>
        <fullName evidence="3">Carboxypeptidase regulatory-like domain-containing protein</fullName>
    </recommendedName>
</protein>
<dbReference type="Gene3D" id="2.60.40.1120">
    <property type="entry name" value="Carboxypeptidase-like, regulatory domain"/>
    <property type="match status" value="1"/>
</dbReference>
<dbReference type="EMBL" id="JBHPBY010000013">
    <property type="protein sequence ID" value="MFC1848934.1"/>
    <property type="molecule type" value="Genomic_DNA"/>
</dbReference>
<evidence type="ECO:0000313" key="1">
    <source>
        <dbReference type="EMBL" id="MFC1848934.1"/>
    </source>
</evidence>
<accession>A0ABV6YRV5</accession>
<keyword evidence="2" id="KW-1185">Reference proteome</keyword>
<proteinExistence type="predicted"/>
<evidence type="ECO:0000313" key="2">
    <source>
        <dbReference type="Proteomes" id="UP001594351"/>
    </source>
</evidence>
<sequence>MENLDYGDIRENVNYRCRADTKIFAKGILINASDSSPLPNVSLLFYHEDEEEGEPSIGYCKTDTQGNFSIKGITKGIYTIKITIDLYLLGYIEHVAITKDFNDLGQLRLMMSEKLSDYIKKSPD</sequence>
<dbReference type="Proteomes" id="UP001594351">
    <property type="component" value="Unassembled WGS sequence"/>
</dbReference>
<organism evidence="1 2">
    <name type="scientific">candidate division CSSED10-310 bacterium</name>
    <dbReference type="NCBI Taxonomy" id="2855610"/>
    <lineage>
        <taxon>Bacteria</taxon>
        <taxon>Bacteria division CSSED10-310</taxon>
    </lineage>
</organism>
<evidence type="ECO:0008006" key="3">
    <source>
        <dbReference type="Google" id="ProtNLM"/>
    </source>
</evidence>